<dbReference type="Gene3D" id="3.30.700.10">
    <property type="entry name" value="Glycoprotein, Type 4 Pilin"/>
    <property type="match status" value="1"/>
</dbReference>
<evidence type="ECO:0000256" key="1">
    <source>
        <dbReference type="SAM" id="Phobius"/>
    </source>
</evidence>
<dbReference type="OrthoDB" id="241095at2"/>
<organism evidence="3 4">
    <name type="scientific">Planctomicrobium piriforme</name>
    <dbReference type="NCBI Taxonomy" id="1576369"/>
    <lineage>
        <taxon>Bacteria</taxon>
        <taxon>Pseudomonadati</taxon>
        <taxon>Planctomycetota</taxon>
        <taxon>Planctomycetia</taxon>
        <taxon>Planctomycetales</taxon>
        <taxon>Planctomycetaceae</taxon>
        <taxon>Planctomicrobium</taxon>
    </lineage>
</organism>
<dbReference type="PANTHER" id="PTHR30093:SF2">
    <property type="entry name" value="TYPE II SECRETION SYSTEM PROTEIN H"/>
    <property type="match status" value="1"/>
</dbReference>
<dbReference type="InterPro" id="IPR011453">
    <property type="entry name" value="DUF1559"/>
</dbReference>
<keyword evidence="1" id="KW-0812">Transmembrane</keyword>
<gene>
    <name evidence="3" type="ORF">SAMN05421753_11716</name>
</gene>
<evidence type="ECO:0000313" key="4">
    <source>
        <dbReference type="Proteomes" id="UP000199518"/>
    </source>
</evidence>
<dbReference type="SUPFAM" id="SSF54523">
    <property type="entry name" value="Pili subunits"/>
    <property type="match status" value="1"/>
</dbReference>
<dbReference type="EMBL" id="FOQD01000017">
    <property type="protein sequence ID" value="SFJ24309.1"/>
    <property type="molecule type" value="Genomic_DNA"/>
</dbReference>
<dbReference type="NCBIfam" id="TIGR04294">
    <property type="entry name" value="pre_pil_HX9DG"/>
    <property type="match status" value="1"/>
</dbReference>
<proteinExistence type="predicted"/>
<dbReference type="RefSeq" id="WP_092054293.1">
    <property type="nucleotide sequence ID" value="NZ_FOQD01000017.1"/>
</dbReference>
<dbReference type="InterPro" id="IPR027558">
    <property type="entry name" value="Pre_pil_HX9DG_C"/>
</dbReference>
<dbReference type="AlphaFoldDB" id="A0A1I3PS32"/>
<reference evidence="4" key="1">
    <citation type="submission" date="2016-10" db="EMBL/GenBank/DDBJ databases">
        <authorList>
            <person name="Varghese N."/>
            <person name="Submissions S."/>
        </authorList>
    </citation>
    <scope>NUCLEOTIDE SEQUENCE [LARGE SCALE GENOMIC DNA]</scope>
    <source>
        <strain evidence="4">DSM 26348</strain>
    </source>
</reference>
<protein>
    <submittedName>
        <fullName evidence="3">Prepilin-type N-terminal cleavage/methylation domain-containing protein</fullName>
    </submittedName>
</protein>
<dbReference type="Pfam" id="PF07963">
    <property type="entry name" value="N_methyl"/>
    <property type="match status" value="1"/>
</dbReference>
<dbReference type="NCBIfam" id="TIGR02532">
    <property type="entry name" value="IV_pilin_GFxxxE"/>
    <property type="match status" value="1"/>
</dbReference>
<dbReference type="Pfam" id="PF07596">
    <property type="entry name" value="SBP_bac_10"/>
    <property type="match status" value="1"/>
</dbReference>
<feature type="transmembrane region" description="Helical" evidence="1">
    <location>
        <begin position="12"/>
        <end position="37"/>
    </location>
</feature>
<dbReference type="PANTHER" id="PTHR30093">
    <property type="entry name" value="GENERAL SECRETION PATHWAY PROTEIN G"/>
    <property type="match status" value="1"/>
</dbReference>
<name>A0A1I3PS32_9PLAN</name>
<dbReference type="InterPro" id="IPR045584">
    <property type="entry name" value="Pilin-like"/>
</dbReference>
<keyword evidence="1" id="KW-0472">Membrane</keyword>
<dbReference type="InterPro" id="IPR012902">
    <property type="entry name" value="N_methyl_site"/>
</dbReference>
<feature type="domain" description="DUF1559" evidence="2">
    <location>
        <begin position="38"/>
        <end position="326"/>
    </location>
</feature>
<dbReference type="STRING" id="1576369.SAMN05421753_11716"/>
<dbReference type="PROSITE" id="PS00409">
    <property type="entry name" value="PROKAR_NTER_METHYL"/>
    <property type="match status" value="1"/>
</dbReference>
<dbReference type="Proteomes" id="UP000199518">
    <property type="component" value="Unassembled WGS sequence"/>
</dbReference>
<evidence type="ECO:0000259" key="2">
    <source>
        <dbReference type="Pfam" id="PF07596"/>
    </source>
</evidence>
<keyword evidence="4" id="KW-1185">Reference proteome</keyword>
<accession>A0A1I3PS32</accession>
<keyword evidence="1" id="KW-1133">Transmembrane helix</keyword>
<sequence>MLNRRSSLHRWSGFTLIELLVVIAIIAILIALLLPAVQQAREAARRSQCKNNLKQVGLALHNYHDVMGMFPFATVNSPSNASSATGPFKNAGELILNHTGWQMLLPYVDQAPLYNLYNFSLASGIHKGGGSGTVVGGSTTALNPNLALSARVLNVFICPSDSGPKVDTTSAATYAAYTGGSMYGCGAPGAGRLSYGFSVNSGNPTTLWANITPSTRALFGMNSSSDIREVTDGTSNTVAVVETTLDVDDGDAAVWGCAAHVSMGVNLAAARGINNFICCAWRAPANAQYQLFRNGEWGEPGSSHAGGVDVLMADGAVRFLSENIDTNLRTNLSYIADGKIIGEY</sequence>
<evidence type="ECO:0000313" key="3">
    <source>
        <dbReference type="EMBL" id="SFJ24309.1"/>
    </source>
</evidence>